<sequence length="122" mass="13982">MEEMNVVENKKRGRKPKNQKKDVSLNQEQSKFFVDLSNEKDSLDLIFGLLKKCNEKDYGKVILFKDLCLYAVSKLTDKDIDKIQESSLGEMEKVQRLLDDHNKKAGTTLSLGEFLVKKLGIS</sequence>
<dbReference type="EMBL" id="CP139487">
    <property type="protein sequence ID" value="WPU66492.1"/>
    <property type="molecule type" value="Genomic_DNA"/>
</dbReference>
<gene>
    <name evidence="2" type="ORF">SOO65_07010</name>
</gene>
<proteinExistence type="predicted"/>
<evidence type="ECO:0000256" key="1">
    <source>
        <dbReference type="SAM" id="MobiDB-lite"/>
    </source>
</evidence>
<keyword evidence="3" id="KW-1185">Reference proteome</keyword>
<accession>A0AAX4HTG1</accession>
<evidence type="ECO:0000313" key="2">
    <source>
        <dbReference type="EMBL" id="WPU66492.1"/>
    </source>
</evidence>
<dbReference type="Proteomes" id="UP001324634">
    <property type="component" value="Chromosome"/>
</dbReference>
<name>A0AAX4HTG1_9BACT</name>
<organism evidence="2 3">
    <name type="scientific">Peredibacter starrii</name>
    <dbReference type="NCBI Taxonomy" id="28202"/>
    <lineage>
        <taxon>Bacteria</taxon>
        <taxon>Pseudomonadati</taxon>
        <taxon>Bdellovibrionota</taxon>
        <taxon>Bacteriovoracia</taxon>
        <taxon>Bacteriovoracales</taxon>
        <taxon>Bacteriovoracaceae</taxon>
        <taxon>Peredibacter</taxon>
    </lineage>
</organism>
<dbReference type="KEGG" id="psti:SOO65_07010"/>
<reference evidence="2 3" key="1">
    <citation type="submission" date="2023-11" db="EMBL/GenBank/DDBJ databases">
        <title>Peredibacter starrii A3.12.</title>
        <authorList>
            <person name="Mitchell R.J."/>
        </authorList>
    </citation>
    <scope>NUCLEOTIDE SEQUENCE [LARGE SCALE GENOMIC DNA]</scope>
    <source>
        <strain evidence="2 3">A3.12</strain>
    </source>
</reference>
<evidence type="ECO:0000313" key="3">
    <source>
        <dbReference type="Proteomes" id="UP001324634"/>
    </source>
</evidence>
<dbReference type="RefSeq" id="WP_321398754.1">
    <property type="nucleotide sequence ID" value="NZ_CP139487.1"/>
</dbReference>
<feature type="region of interest" description="Disordered" evidence="1">
    <location>
        <begin position="1"/>
        <end position="24"/>
    </location>
</feature>
<protein>
    <submittedName>
        <fullName evidence="2">Uncharacterized protein</fullName>
    </submittedName>
</protein>
<dbReference type="AlphaFoldDB" id="A0AAX4HTG1"/>